<protein>
    <recommendedName>
        <fullName evidence="3">HNH endonuclease</fullName>
    </recommendedName>
</protein>
<dbReference type="AlphaFoldDB" id="A0A1G8UE06"/>
<reference evidence="2" key="1">
    <citation type="submission" date="2016-10" db="EMBL/GenBank/DDBJ databases">
        <authorList>
            <person name="Varghese N."/>
            <person name="Submissions S."/>
        </authorList>
    </citation>
    <scope>NUCLEOTIDE SEQUENCE [LARGE SCALE GENOMIC DNA]</scope>
    <source>
        <strain evidence="2">DSM 23317</strain>
    </source>
</reference>
<evidence type="ECO:0008006" key="3">
    <source>
        <dbReference type="Google" id="ProtNLM"/>
    </source>
</evidence>
<name>A0A1G8UE06_9GAMM</name>
<accession>A0A1G8UE06</accession>
<dbReference type="OrthoDB" id="9816185at2"/>
<dbReference type="Proteomes" id="UP000199527">
    <property type="component" value="Unassembled WGS sequence"/>
</dbReference>
<dbReference type="InterPro" id="IPR003615">
    <property type="entry name" value="HNH_nuc"/>
</dbReference>
<sequence>MRFISVPVEDSRDVYQSCVDSISDSNLKARLNAVIQYIDLVDVEYRSRAEVSSLYTIPPNNSGNDDVVLGSVTKNEFKNLYSTHMVSRSKPARAIYDSILMGAPKGRCPFCGFGHATTLDHYLPKAKYPEMSVLPVNLIPSCKDCNTGKSATIAVAAEDQCLHPYYNHQRFIEEQWLFAVIHQTTPVTVTFYVKAPTHWDSVSQERVKTHFKDFNLASRYSIEAASQLSFLKHNLSTFIEYTGAKEHLSKMAQSHASENINSWQTAMHQALAQCDWYCEGGFA</sequence>
<evidence type="ECO:0000313" key="1">
    <source>
        <dbReference type="EMBL" id="SDJ51834.1"/>
    </source>
</evidence>
<gene>
    <name evidence="1" type="ORF">SAMN04488540_10954</name>
</gene>
<dbReference type="Gene3D" id="1.10.30.50">
    <property type="match status" value="1"/>
</dbReference>
<dbReference type="RefSeq" id="WP_143026623.1">
    <property type="nucleotide sequence ID" value="NZ_FNEM01000009.1"/>
</dbReference>
<evidence type="ECO:0000313" key="2">
    <source>
        <dbReference type="Proteomes" id="UP000199527"/>
    </source>
</evidence>
<keyword evidence="2" id="KW-1185">Reference proteome</keyword>
<dbReference type="EMBL" id="FNEM01000009">
    <property type="protein sequence ID" value="SDJ51834.1"/>
    <property type="molecule type" value="Genomic_DNA"/>
</dbReference>
<dbReference type="CDD" id="cd00085">
    <property type="entry name" value="HNHc"/>
    <property type="match status" value="1"/>
</dbReference>
<organism evidence="1 2">
    <name type="scientific">Ferrimonas sediminum</name>
    <dbReference type="NCBI Taxonomy" id="718193"/>
    <lineage>
        <taxon>Bacteria</taxon>
        <taxon>Pseudomonadati</taxon>
        <taxon>Pseudomonadota</taxon>
        <taxon>Gammaproteobacteria</taxon>
        <taxon>Alteromonadales</taxon>
        <taxon>Ferrimonadaceae</taxon>
        <taxon>Ferrimonas</taxon>
    </lineage>
</organism>
<proteinExistence type="predicted"/>